<dbReference type="PATRIC" id="fig|1618634.3.peg.448"/>
<dbReference type="EMBL" id="LBWS01000039">
    <property type="protein sequence ID" value="KKR13749.1"/>
    <property type="molecule type" value="Genomic_DNA"/>
</dbReference>
<dbReference type="PANTHER" id="PTHR42998">
    <property type="entry name" value="TYPE I RESTRICTION ENZYME HINDVIIP M PROTEIN-RELATED"/>
    <property type="match status" value="1"/>
</dbReference>
<dbReference type="Proteomes" id="UP000034048">
    <property type="component" value="Unassembled WGS sequence"/>
</dbReference>
<evidence type="ECO:0000259" key="2">
    <source>
        <dbReference type="Pfam" id="PF13588"/>
    </source>
</evidence>
<dbReference type="PRINTS" id="PR00507">
    <property type="entry name" value="N12N6MTFRASE"/>
</dbReference>
<reference evidence="3 4" key="1">
    <citation type="journal article" date="2015" name="Nature">
        <title>rRNA introns, odd ribosomes, and small enigmatic genomes across a large radiation of phyla.</title>
        <authorList>
            <person name="Brown C.T."/>
            <person name="Hug L.A."/>
            <person name="Thomas B.C."/>
            <person name="Sharon I."/>
            <person name="Castelle C.J."/>
            <person name="Singh A."/>
            <person name="Wilkins M.J."/>
            <person name="Williams K.H."/>
            <person name="Banfield J.F."/>
        </authorList>
    </citation>
    <scope>NUCLEOTIDE SEQUENCE [LARGE SCALE GENOMIC DNA]</scope>
</reference>
<dbReference type="Pfam" id="PF02384">
    <property type="entry name" value="N6_Mtase"/>
    <property type="match status" value="1"/>
</dbReference>
<proteinExistence type="predicted"/>
<accession>A0A0G0NC76</accession>
<gene>
    <name evidence="3" type="ORF">UT42_C0039G0004</name>
</gene>
<name>A0A0G0NC76_9BACT</name>
<comment type="caution">
    <text evidence="3">The sequence shown here is derived from an EMBL/GenBank/DDBJ whole genome shotgun (WGS) entry which is preliminary data.</text>
</comment>
<organism evidence="3 4">
    <name type="scientific">Candidatus Falkowbacteria bacterium GW2011_GWA2_39_24</name>
    <dbReference type="NCBI Taxonomy" id="1618634"/>
    <lineage>
        <taxon>Bacteria</taxon>
        <taxon>Candidatus Falkowiibacteriota</taxon>
    </lineage>
</organism>
<dbReference type="SUPFAM" id="SSF53335">
    <property type="entry name" value="S-adenosyl-L-methionine-dependent methyltransferases"/>
    <property type="match status" value="1"/>
</dbReference>
<dbReference type="InterPro" id="IPR029063">
    <property type="entry name" value="SAM-dependent_MTases_sf"/>
</dbReference>
<dbReference type="Gene3D" id="3.40.50.150">
    <property type="entry name" value="Vaccinia Virus protein VP39"/>
    <property type="match status" value="1"/>
</dbReference>
<dbReference type="GO" id="GO:0003677">
    <property type="term" value="F:DNA binding"/>
    <property type="evidence" value="ECO:0007669"/>
    <property type="project" value="InterPro"/>
</dbReference>
<feature type="domain" description="Type I restriction enzyme R protein N-terminal" evidence="2">
    <location>
        <begin position="71"/>
        <end position="180"/>
    </location>
</feature>
<evidence type="ECO:0000259" key="1">
    <source>
        <dbReference type="Pfam" id="PF02384"/>
    </source>
</evidence>
<evidence type="ECO:0000313" key="4">
    <source>
        <dbReference type="Proteomes" id="UP000034048"/>
    </source>
</evidence>
<protein>
    <submittedName>
        <fullName evidence="3">Type I Restriction Enzyme</fullName>
    </submittedName>
</protein>
<dbReference type="InterPro" id="IPR003356">
    <property type="entry name" value="DNA_methylase_A-5"/>
</dbReference>
<dbReference type="InterPro" id="IPR029464">
    <property type="entry name" value="HSDR_N"/>
</dbReference>
<dbReference type="PANTHER" id="PTHR42998:SF1">
    <property type="entry name" value="TYPE I RESTRICTION ENZYME HINDI METHYLASE SUBUNIT"/>
    <property type="match status" value="1"/>
</dbReference>
<dbReference type="InterPro" id="IPR052916">
    <property type="entry name" value="Type-I_RE_MTase_Subunit"/>
</dbReference>
<evidence type="ECO:0000313" key="3">
    <source>
        <dbReference type="EMBL" id="KKR13749.1"/>
    </source>
</evidence>
<feature type="domain" description="DNA methylase adenine-specific" evidence="1">
    <location>
        <begin position="317"/>
        <end position="612"/>
    </location>
</feature>
<dbReference type="AlphaFoldDB" id="A0A0G0NC76"/>
<sequence length="657" mass="76639">MPTIKPNKSQEVIGKIFKDQGLQYGLKEFGGFDISEILYITEQESHRYYVRDLKSNEQKFVYDEQKNNRKPEEIIRQLWLHKLNKIYGYPFERMETEKSVHFGREVHAKRADIVILKEDKITPYIIFEIKEPNAKKAEEQLKTYMSGEWAEGGVWSNGVQKFILYRPFPKEYVTTFPDIPRVDQAWDDLFEEKLFYKTLDKNFDLAFIINRLEELVLAASGESVFDEVFKLLYAKLYDEDQAKNYRQDGEVIFKQYKDPKKTYQVINDNLFNSAIAKWPNIFNSTDKIELSPDQLQVCIPLLQTIKLFGTGREELEIVDRAFEHLITEVSKGQKGQYFTPRNAIRMCVKILNPRKEEYIIDPACGSGGFLLHTMYWVWDKYLENASQEAKKEYASKYLFGVDFDDKMRKISQALMLIAGDGKHHIFKRNSLDARDWTGDAAEFARVELKELLYNFSNSAEDEENRKTFRHLNFDILLTNPPFAGEITDGGLLRQYDFAKKDSKIRPKMERHILFIERDIDALRPGGRVAIVLPQGVLNNTNMEYVRRYLFDKARILAVVGLHGNTFKLPAPAKGTGTKTSVLFLQKWLENEKLPKDYPIFMAVSKKSGKDNSGEYVFKKDVNGNYIHDARGKKVLDDDLDEIAEEFIKFAKDQKFNF</sequence>
<dbReference type="Pfam" id="PF13588">
    <property type="entry name" value="HSDR_N_2"/>
    <property type="match status" value="1"/>
</dbReference>
<dbReference type="GO" id="GO:0008170">
    <property type="term" value="F:N-methyltransferase activity"/>
    <property type="evidence" value="ECO:0007669"/>
    <property type="project" value="InterPro"/>
</dbReference>